<comment type="caution">
    <text evidence="2">The sequence shown here is derived from an EMBL/GenBank/DDBJ whole genome shotgun (WGS) entry which is preliminary data.</text>
</comment>
<dbReference type="Proteomes" id="UP000534388">
    <property type="component" value="Unassembled WGS sequence"/>
</dbReference>
<reference evidence="2 3" key="1">
    <citation type="submission" date="2020-07" db="EMBL/GenBank/DDBJ databases">
        <title>Novel species isolated from subtropical streams in China.</title>
        <authorList>
            <person name="Lu H."/>
        </authorList>
    </citation>
    <scope>NUCLEOTIDE SEQUENCE [LARGE SCALE GENOMIC DNA]</scope>
    <source>
        <strain evidence="2 3">LX20W</strain>
    </source>
</reference>
<sequence length="229" mass="25168">MNAVATLPGKKKKPAIAVAVPYWVREFALIRWGVAALACGLAVGVAAVVYSNGQLRDASATRAHVQQVRDAAYARYAYADNEKREIRTFQPAFLAMRERGLVGEENRLAWLDAIRRIQEERRLLPISYEITPQQPVTPDPRVATGDYQLHASRMALHMDMLHELDLFNFLEDLRVRGYFTVQDCAIKRLGASSQADAPALSADCTLNWVTLTPGAPAPGAASPAGRAKP</sequence>
<dbReference type="AlphaFoldDB" id="A0A7W2ESD6"/>
<keyword evidence="1" id="KW-1133">Transmembrane helix</keyword>
<keyword evidence="1" id="KW-0472">Membrane</keyword>
<organism evidence="2 3">
    <name type="scientific">Rugamonas brunnea</name>
    <dbReference type="NCBI Taxonomy" id="2758569"/>
    <lineage>
        <taxon>Bacteria</taxon>
        <taxon>Pseudomonadati</taxon>
        <taxon>Pseudomonadota</taxon>
        <taxon>Betaproteobacteria</taxon>
        <taxon>Burkholderiales</taxon>
        <taxon>Oxalobacteraceae</taxon>
        <taxon>Telluria group</taxon>
        <taxon>Rugamonas</taxon>
    </lineage>
</organism>
<keyword evidence="1" id="KW-0812">Transmembrane</keyword>
<proteinExistence type="predicted"/>
<dbReference type="EMBL" id="JACEZT010000006">
    <property type="protein sequence ID" value="MBA5637749.1"/>
    <property type="molecule type" value="Genomic_DNA"/>
</dbReference>
<evidence type="ECO:0000256" key="1">
    <source>
        <dbReference type="SAM" id="Phobius"/>
    </source>
</evidence>
<feature type="transmembrane region" description="Helical" evidence="1">
    <location>
        <begin position="29"/>
        <end position="50"/>
    </location>
</feature>
<dbReference type="RefSeq" id="WP_182162631.1">
    <property type="nucleotide sequence ID" value="NZ_JACEZT010000006.1"/>
</dbReference>
<keyword evidence="3" id="KW-1185">Reference proteome</keyword>
<evidence type="ECO:0000313" key="3">
    <source>
        <dbReference type="Proteomes" id="UP000534388"/>
    </source>
</evidence>
<name>A0A7W2ESD6_9BURK</name>
<gene>
    <name evidence="2" type="ORF">H3H37_11860</name>
</gene>
<accession>A0A7W2ESD6</accession>
<evidence type="ECO:0000313" key="2">
    <source>
        <dbReference type="EMBL" id="MBA5637749.1"/>
    </source>
</evidence>
<protein>
    <submittedName>
        <fullName evidence="2">Uncharacterized protein</fullName>
    </submittedName>
</protein>